<dbReference type="EMBL" id="GBXM01037445">
    <property type="protein sequence ID" value="JAH71132.1"/>
    <property type="molecule type" value="Transcribed_RNA"/>
</dbReference>
<accession>A0A0E9UZA2</accession>
<proteinExistence type="predicted"/>
<reference evidence="1" key="1">
    <citation type="submission" date="2014-11" db="EMBL/GenBank/DDBJ databases">
        <authorList>
            <person name="Amaro Gonzalez C."/>
        </authorList>
    </citation>
    <scope>NUCLEOTIDE SEQUENCE</scope>
</reference>
<evidence type="ECO:0000313" key="1">
    <source>
        <dbReference type="EMBL" id="JAH71132.1"/>
    </source>
</evidence>
<sequence>MTYCTLTKLRHYYKLKPSIKLFC</sequence>
<dbReference type="AlphaFoldDB" id="A0A0E9UZA2"/>
<name>A0A0E9UZA2_ANGAN</name>
<reference evidence="1" key="2">
    <citation type="journal article" date="2015" name="Fish Shellfish Immunol.">
        <title>Early steps in the European eel (Anguilla anguilla)-Vibrio vulnificus interaction in the gills: Role of the RtxA13 toxin.</title>
        <authorList>
            <person name="Callol A."/>
            <person name="Pajuelo D."/>
            <person name="Ebbesson L."/>
            <person name="Teles M."/>
            <person name="MacKenzie S."/>
            <person name="Amaro C."/>
        </authorList>
    </citation>
    <scope>NUCLEOTIDE SEQUENCE</scope>
</reference>
<protein>
    <submittedName>
        <fullName evidence="1">Uncharacterized protein</fullName>
    </submittedName>
</protein>
<organism evidence="1">
    <name type="scientific">Anguilla anguilla</name>
    <name type="common">European freshwater eel</name>
    <name type="synonym">Muraena anguilla</name>
    <dbReference type="NCBI Taxonomy" id="7936"/>
    <lineage>
        <taxon>Eukaryota</taxon>
        <taxon>Metazoa</taxon>
        <taxon>Chordata</taxon>
        <taxon>Craniata</taxon>
        <taxon>Vertebrata</taxon>
        <taxon>Euteleostomi</taxon>
        <taxon>Actinopterygii</taxon>
        <taxon>Neopterygii</taxon>
        <taxon>Teleostei</taxon>
        <taxon>Anguilliformes</taxon>
        <taxon>Anguillidae</taxon>
        <taxon>Anguilla</taxon>
    </lineage>
</organism>